<keyword evidence="1" id="KW-0812">Transmembrane</keyword>
<comment type="caution">
    <text evidence="2">The sequence shown here is derived from an EMBL/GenBank/DDBJ whole genome shotgun (WGS) entry which is preliminary data.</text>
</comment>
<dbReference type="EMBL" id="BSUM01000001">
    <property type="protein sequence ID" value="GMA31786.1"/>
    <property type="molecule type" value="Genomic_DNA"/>
</dbReference>
<dbReference type="Proteomes" id="UP001157161">
    <property type="component" value="Unassembled WGS sequence"/>
</dbReference>
<evidence type="ECO:0000313" key="2">
    <source>
        <dbReference type="EMBL" id="GMA31786.1"/>
    </source>
</evidence>
<keyword evidence="1" id="KW-1133">Transmembrane helix</keyword>
<evidence type="ECO:0000313" key="3">
    <source>
        <dbReference type="Proteomes" id="UP001157161"/>
    </source>
</evidence>
<name>A0AA37XEF9_9MICO</name>
<evidence type="ECO:0000256" key="1">
    <source>
        <dbReference type="SAM" id="Phobius"/>
    </source>
</evidence>
<dbReference type="RefSeq" id="WP_284250549.1">
    <property type="nucleotide sequence ID" value="NZ_BSUM01000001.1"/>
</dbReference>
<sequence length="241" mass="26658">MSQHFFPFALLPVVFFVGMIALGITLAVVGARRRRRRTEALQAYAHARGFAFHLDGSGLEDRFTGDPFGRGRRRRAQQVLEGTVQGRPFIAFDYSYVTSNGKNSTTHHFSVVSVHLGAFVPLLQVRPQNAFGRFFSDAFGTDFRIGYPPFDDAFHVSTNSPEFTADVMTQQVCDTLLATRQRAWRFDGDSLLLFRAGQHEGGEIDAVLSQAVHVLGLVPERVWARARGEAGPTDGVTDAPV</sequence>
<protein>
    <recommendedName>
        <fullName evidence="4">DUF3137 domain-containing protein</fullName>
    </recommendedName>
</protein>
<feature type="transmembrane region" description="Helical" evidence="1">
    <location>
        <begin position="6"/>
        <end position="29"/>
    </location>
</feature>
<accession>A0AA37XEF9</accession>
<organism evidence="2 3">
    <name type="scientific">Litorihabitans aurantiacus</name>
    <dbReference type="NCBI Taxonomy" id="1930061"/>
    <lineage>
        <taxon>Bacteria</taxon>
        <taxon>Bacillati</taxon>
        <taxon>Actinomycetota</taxon>
        <taxon>Actinomycetes</taxon>
        <taxon>Micrococcales</taxon>
        <taxon>Beutenbergiaceae</taxon>
        <taxon>Litorihabitans</taxon>
    </lineage>
</organism>
<reference evidence="2" key="1">
    <citation type="journal article" date="2014" name="Int. J. Syst. Evol. Microbiol.">
        <title>Complete genome sequence of Corynebacterium casei LMG S-19264T (=DSM 44701T), isolated from a smear-ripened cheese.</title>
        <authorList>
            <consortium name="US DOE Joint Genome Institute (JGI-PGF)"/>
            <person name="Walter F."/>
            <person name="Albersmeier A."/>
            <person name="Kalinowski J."/>
            <person name="Ruckert C."/>
        </authorList>
    </citation>
    <scope>NUCLEOTIDE SEQUENCE</scope>
    <source>
        <strain evidence="2">NBRC 112290</strain>
    </source>
</reference>
<gene>
    <name evidence="2" type="ORF">GCM10025875_17780</name>
</gene>
<keyword evidence="1" id="KW-0472">Membrane</keyword>
<dbReference type="AlphaFoldDB" id="A0AA37XEF9"/>
<evidence type="ECO:0008006" key="4">
    <source>
        <dbReference type="Google" id="ProtNLM"/>
    </source>
</evidence>
<keyword evidence="3" id="KW-1185">Reference proteome</keyword>
<reference evidence="2" key="2">
    <citation type="submission" date="2023-02" db="EMBL/GenBank/DDBJ databases">
        <authorList>
            <person name="Sun Q."/>
            <person name="Mori K."/>
        </authorList>
    </citation>
    <scope>NUCLEOTIDE SEQUENCE</scope>
    <source>
        <strain evidence="2">NBRC 112290</strain>
    </source>
</reference>
<proteinExistence type="predicted"/>